<feature type="region of interest" description="Disordered" evidence="9">
    <location>
        <begin position="25"/>
        <end position="108"/>
    </location>
</feature>
<feature type="compositionally biased region" description="Low complexity" evidence="9">
    <location>
        <begin position="95"/>
        <end position="104"/>
    </location>
</feature>
<keyword evidence="6" id="KW-0694">RNA-binding</keyword>
<dbReference type="Gene3D" id="3.40.50.300">
    <property type="entry name" value="P-loop containing nucleotide triphosphate hydrolases"/>
    <property type="match status" value="2"/>
</dbReference>
<dbReference type="FunFam" id="3.40.50.300:FF:002768">
    <property type="entry name" value="ATP-dependent DEAD/H RNA helicase, putative"/>
    <property type="match status" value="1"/>
</dbReference>
<dbReference type="InterPro" id="IPR011545">
    <property type="entry name" value="DEAD/DEAH_box_helicase_dom"/>
</dbReference>
<evidence type="ECO:0000259" key="11">
    <source>
        <dbReference type="PROSITE" id="PS51194"/>
    </source>
</evidence>
<keyword evidence="4 12" id="KW-0347">Helicase</keyword>
<dbReference type="EC" id="3.6.4.13" evidence="1"/>
<feature type="compositionally biased region" description="Basic and acidic residues" evidence="9">
    <location>
        <begin position="550"/>
        <end position="560"/>
    </location>
</feature>
<keyword evidence="13" id="KW-1185">Reference proteome</keyword>
<dbReference type="CDD" id="cd17957">
    <property type="entry name" value="DEADc_DDX52"/>
    <property type="match status" value="1"/>
</dbReference>
<feature type="region of interest" description="Disordered" evidence="9">
    <location>
        <begin position="544"/>
        <end position="591"/>
    </location>
</feature>
<dbReference type="SMART" id="SM00487">
    <property type="entry name" value="DEXDc"/>
    <property type="match status" value="1"/>
</dbReference>
<dbReference type="Pfam" id="PF00270">
    <property type="entry name" value="DEAD"/>
    <property type="match status" value="1"/>
</dbReference>
<organism evidence="12 13">
    <name type="scientific">Novymonas esmeraldas</name>
    <dbReference type="NCBI Taxonomy" id="1808958"/>
    <lineage>
        <taxon>Eukaryota</taxon>
        <taxon>Discoba</taxon>
        <taxon>Euglenozoa</taxon>
        <taxon>Kinetoplastea</taxon>
        <taxon>Metakinetoplastina</taxon>
        <taxon>Trypanosomatida</taxon>
        <taxon>Trypanosomatidae</taxon>
        <taxon>Novymonas</taxon>
    </lineage>
</organism>
<reference evidence="12 13" key="1">
    <citation type="journal article" date="2021" name="MBio">
        <title>A New Model Trypanosomatid, Novymonas esmeraldas: Genomic Perception of Its 'Candidatus Pandoraea novymonadis' Endosymbiont.</title>
        <authorList>
            <person name="Zakharova A."/>
            <person name="Saura A."/>
            <person name="Butenko A."/>
            <person name="Podesvova L."/>
            <person name="Warmusova S."/>
            <person name="Kostygov A.Y."/>
            <person name="Nenarokova A."/>
            <person name="Lukes J."/>
            <person name="Opperdoes F.R."/>
            <person name="Yurchenko V."/>
        </authorList>
    </citation>
    <scope>NUCLEOTIDE SEQUENCE [LARGE SCALE GENOMIC DNA]</scope>
    <source>
        <strain evidence="12 13">E262AT.01</strain>
    </source>
</reference>
<sequence length="591" mass="65019">MDAFRSLTVGAKFGATRNGEAAKLFRGAGKSKGGRAHSGALGADAAADAEDAADQSSSTLSVPCPSATLNLFRRPSGGRPDAAAPLGGSAETEDASAAGRGAAASEDKPLKSMTFKKKRNIWRRNDLQVMGTDLPAPIEHFSDLVRPPLNVPRTVVNNLFTRQHKVPTPIQMQAIPSLIHSRDVLACAPTGSGKTIAFLTPLFALLKAPDASCGVRALIVSPTVELAQQIEREAFLLMKGQRWRFVQHGQTTKNKDIFIATPGRIVSLLEQKLLDLSHVQYLVFDEGDRLWDSKTDFLAVIDKILTACTRTDKVVSLFTATLSERVETAARSVMGADPVRIIVRGRRAANTHVTQRLVFCGNELGKVVAMRNLVREGVTPPVLVFVQSVERSKELYEELRAKGLHMAIMHAKMTVEEREETVLQFRLGKIWILVTTELLARGIDFKNVGTVVNFDFPATVDSYIHRVGRTGRAGKEGTAITFFTEDDKERLPPIAKVMQESGNAVEEWMLNIKVDRSTRRRLERTTPQRTIVSTRKRMLVAQQRVQRQYRRMEAEEADKKAARKAAKRARGSDSDSDGSDGDNNDNDGENV</sequence>
<feature type="domain" description="Helicase ATP-binding" evidence="10">
    <location>
        <begin position="175"/>
        <end position="340"/>
    </location>
</feature>
<keyword evidence="2" id="KW-0547">Nucleotide-binding</keyword>
<dbReference type="InterPro" id="IPR001650">
    <property type="entry name" value="Helicase_C-like"/>
</dbReference>
<dbReference type="EMBL" id="JAECZO010000001">
    <property type="protein sequence ID" value="KAK7199660.1"/>
    <property type="molecule type" value="Genomic_DNA"/>
</dbReference>
<gene>
    <name evidence="12" type="ORF">NESM_000011400</name>
</gene>
<evidence type="ECO:0000256" key="2">
    <source>
        <dbReference type="ARBA" id="ARBA00022741"/>
    </source>
</evidence>
<dbReference type="PROSITE" id="PS51192">
    <property type="entry name" value="HELICASE_ATP_BIND_1"/>
    <property type="match status" value="1"/>
</dbReference>
<comment type="caution">
    <text evidence="12">The sequence shown here is derived from an EMBL/GenBank/DDBJ whole genome shotgun (WGS) entry which is preliminary data.</text>
</comment>
<comment type="catalytic activity">
    <reaction evidence="8">
        <text>ATP + H2O = ADP + phosphate + H(+)</text>
        <dbReference type="Rhea" id="RHEA:13065"/>
        <dbReference type="ChEBI" id="CHEBI:15377"/>
        <dbReference type="ChEBI" id="CHEBI:15378"/>
        <dbReference type="ChEBI" id="CHEBI:30616"/>
        <dbReference type="ChEBI" id="CHEBI:43474"/>
        <dbReference type="ChEBI" id="CHEBI:456216"/>
        <dbReference type="EC" id="3.6.4.13"/>
    </reaction>
</comment>
<feature type="compositionally biased region" description="Acidic residues" evidence="9">
    <location>
        <begin position="574"/>
        <end position="591"/>
    </location>
</feature>
<accession>A0AAW0EZ54</accession>
<dbReference type="InterPro" id="IPR044764">
    <property type="entry name" value="DDX52/Rok1_DEADc"/>
</dbReference>
<keyword evidence="5" id="KW-0067">ATP-binding</keyword>
<dbReference type="Proteomes" id="UP001430356">
    <property type="component" value="Unassembled WGS sequence"/>
</dbReference>
<dbReference type="InterPro" id="IPR027417">
    <property type="entry name" value="P-loop_NTPase"/>
</dbReference>
<evidence type="ECO:0000256" key="3">
    <source>
        <dbReference type="ARBA" id="ARBA00022801"/>
    </source>
</evidence>
<dbReference type="PROSITE" id="PS51194">
    <property type="entry name" value="HELICASE_CTER"/>
    <property type="match status" value="1"/>
</dbReference>
<dbReference type="GO" id="GO:0003724">
    <property type="term" value="F:RNA helicase activity"/>
    <property type="evidence" value="ECO:0007669"/>
    <property type="project" value="UniProtKB-EC"/>
</dbReference>
<evidence type="ECO:0000256" key="9">
    <source>
        <dbReference type="SAM" id="MobiDB-lite"/>
    </source>
</evidence>
<comment type="similarity">
    <text evidence="7">Belongs to the DEAD box helicase family. DDX52/ROK1 subfamily.</text>
</comment>
<evidence type="ECO:0000256" key="7">
    <source>
        <dbReference type="ARBA" id="ARBA00024355"/>
    </source>
</evidence>
<dbReference type="InterPro" id="IPR050079">
    <property type="entry name" value="DEAD_box_RNA_helicase"/>
</dbReference>
<evidence type="ECO:0000256" key="4">
    <source>
        <dbReference type="ARBA" id="ARBA00022806"/>
    </source>
</evidence>
<evidence type="ECO:0000313" key="12">
    <source>
        <dbReference type="EMBL" id="KAK7199660.1"/>
    </source>
</evidence>
<evidence type="ECO:0000313" key="13">
    <source>
        <dbReference type="Proteomes" id="UP001430356"/>
    </source>
</evidence>
<dbReference type="GO" id="GO:0005829">
    <property type="term" value="C:cytosol"/>
    <property type="evidence" value="ECO:0007669"/>
    <property type="project" value="TreeGrafter"/>
</dbReference>
<dbReference type="GO" id="GO:0005524">
    <property type="term" value="F:ATP binding"/>
    <property type="evidence" value="ECO:0007669"/>
    <property type="project" value="UniProtKB-KW"/>
</dbReference>
<dbReference type="AlphaFoldDB" id="A0AAW0EZ54"/>
<dbReference type="CDD" id="cd18787">
    <property type="entry name" value="SF2_C_DEAD"/>
    <property type="match status" value="1"/>
</dbReference>
<dbReference type="FunFam" id="3.40.50.300:FF:002772">
    <property type="entry name" value="ATP-dependent DEAD/H RNA helicase, putative"/>
    <property type="match status" value="1"/>
</dbReference>
<dbReference type="SUPFAM" id="SSF52540">
    <property type="entry name" value="P-loop containing nucleoside triphosphate hydrolases"/>
    <property type="match status" value="1"/>
</dbReference>
<dbReference type="InterPro" id="IPR014001">
    <property type="entry name" value="Helicase_ATP-bd"/>
</dbReference>
<dbReference type="PANTHER" id="PTHR47959">
    <property type="entry name" value="ATP-DEPENDENT RNA HELICASE RHLE-RELATED"/>
    <property type="match status" value="1"/>
</dbReference>
<name>A0AAW0EZ54_9TRYP</name>
<dbReference type="Pfam" id="PF00271">
    <property type="entry name" value="Helicase_C"/>
    <property type="match status" value="1"/>
</dbReference>
<evidence type="ECO:0000256" key="6">
    <source>
        <dbReference type="ARBA" id="ARBA00022884"/>
    </source>
</evidence>
<dbReference type="GO" id="GO:0016787">
    <property type="term" value="F:hydrolase activity"/>
    <property type="evidence" value="ECO:0007669"/>
    <property type="project" value="UniProtKB-KW"/>
</dbReference>
<evidence type="ECO:0000256" key="5">
    <source>
        <dbReference type="ARBA" id="ARBA00022840"/>
    </source>
</evidence>
<proteinExistence type="inferred from homology"/>
<dbReference type="SMART" id="SM00490">
    <property type="entry name" value="HELICc"/>
    <property type="match status" value="1"/>
</dbReference>
<dbReference type="GO" id="GO:0030490">
    <property type="term" value="P:maturation of SSU-rRNA"/>
    <property type="evidence" value="ECO:0007669"/>
    <property type="project" value="InterPro"/>
</dbReference>
<dbReference type="PANTHER" id="PTHR47959:SF15">
    <property type="entry name" value="RNA HELICASE"/>
    <property type="match status" value="1"/>
</dbReference>
<evidence type="ECO:0000259" key="10">
    <source>
        <dbReference type="PROSITE" id="PS51192"/>
    </source>
</evidence>
<protein>
    <recommendedName>
        <fullName evidence="1">RNA helicase</fullName>
        <ecNumber evidence="1">3.6.4.13</ecNumber>
    </recommendedName>
</protein>
<feature type="domain" description="Helicase C-terminal" evidence="11">
    <location>
        <begin position="352"/>
        <end position="513"/>
    </location>
</feature>
<dbReference type="GO" id="GO:0003723">
    <property type="term" value="F:RNA binding"/>
    <property type="evidence" value="ECO:0007669"/>
    <property type="project" value="UniProtKB-KW"/>
</dbReference>
<keyword evidence="3" id="KW-0378">Hydrolase</keyword>
<evidence type="ECO:0000256" key="8">
    <source>
        <dbReference type="ARBA" id="ARBA00047984"/>
    </source>
</evidence>
<evidence type="ECO:0000256" key="1">
    <source>
        <dbReference type="ARBA" id="ARBA00012552"/>
    </source>
</evidence>